<dbReference type="GO" id="GO:0003743">
    <property type="term" value="F:translation initiation factor activity"/>
    <property type="evidence" value="ECO:0007669"/>
    <property type="project" value="UniProtKB-KW"/>
</dbReference>
<evidence type="ECO:0000313" key="9">
    <source>
        <dbReference type="EMBL" id="CAE0194687.1"/>
    </source>
</evidence>
<dbReference type="EMBL" id="HBHZ01010119">
    <property type="protein sequence ID" value="CAE0194687.1"/>
    <property type="molecule type" value="Transcribed_RNA"/>
</dbReference>
<dbReference type="InterPro" id="IPR037264">
    <property type="entry name" value="TFIID_NTD2_sf"/>
</dbReference>
<keyword evidence="10" id="KW-0396">Initiation factor</keyword>
<dbReference type="SUPFAM" id="SSF160897">
    <property type="entry name" value="Taf5 N-terminal domain-like"/>
    <property type="match status" value="1"/>
</dbReference>
<gene>
    <name evidence="9" type="ORF">CROS1456_LOCUS7778</name>
    <name evidence="10" type="ORF">HKI87_03g25770</name>
</gene>
<dbReference type="PANTHER" id="PTHR19879:SF1">
    <property type="entry name" value="CANNONBALL-RELATED"/>
    <property type="match status" value="1"/>
</dbReference>
<dbReference type="Pfam" id="PF00400">
    <property type="entry name" value="WD40"/>
    <property type="match status" value="5"/>
</dbReference>
<feature type="repeat" description="WD" evidence="7">
    <location>
        <begin position="490"/>
        <end position="531"/>
    </location>
</feature>
<evidence type="ECO:0000256" key="3">
    <source>
        <dbReference type="ARBA" id="ARBA00022737"/>
    </source>
</evidence>
<keyword evidence="11" id="KW-1185">Reference proteome</keyword>
<dbReference type="Proteomes" id="UP001472866">
    <property type="component" value="Chromosome 03"/>
</dbReference>
<dbReference type="InterPro" id="IPR036322">
    <property type="entry name" value="WD40_repeat_dom_sf"/>
</dbReference>
<dbReference type="InterPro" id="IPR015943">
    <property type="entry name" value="WD40/YVTN_repeat-like_dom_sf"/>
</dbReference>
<protein>
    <submittedName>
        <fullName evidence="10">Subunit 5 of transcription initiation factor TFIID</fullName>
    </submittedName>
</protein>
<dbReference type="GO" id="GO:0016251">
    <property type="term" value="F:RNA polymerase II general transcription initiation factor activity"/>
    <property type="evidence" value="ECO:0007669"/>
    <property type="project" value="TreeGrafter"/>
</dbReference>
<keyword evidence="10" id="KW-0648">Protein biosynthesis</keyword>
<evidence type="ECO:0000256" key="5">
    <source>
        <dbReference type="ARBA" id="ARBA00023163"/>
    </source>
</evidence>
<dbReference type="InterPro" id="IPR007582">
    <property type="entry name" value="TFIID_NTD2"/>
</dbReference>
<dbReference type="InterPro" id="IPR001680">
    <property type="entry name" value="WD40_rpt"/>
</dbReference>
<keyword evidence="6" id="KW-0539">Nucleus</keyword>
<keyword evidence="3" id="KW-0677">Repeat</keyword>
<evidence type="ECO:0000313" key="10">
    <source>
        <dbReference type="EMBL" id="WZN61043.1"/>
    </source>
</evidence>
<accession>A0A7S3CHN8</accession>
<name>A0A7S3CHN8_9CHLO</name>
<dbReference type="Gene3D" id="2.130.10.10">
    <property type="entry name" value="YVTN repeat-like/Quinoprotein amine dehydrogenase"/>
    <property type="match status" value="2"/>
</dbReference>
<dbReference type="PRINTS" id="PR00320">
    <property type="entry name" value="GPROTEINBRPT"/>
</dbReference>
<dbReference type="Pfam" id="PF04494">
    <property type="entry name" value="TFIID_NTD2"/>
    <property type="match status" value="1"/>
</dbReference>
<keyword evidence="2 7" id="KW-0853">WD repeat</keyword>
<evidence type="ECO:0000256" key="1">
    <source>
        <dbReference type="ARBA" id="ARBA00004123"/>
    </source>
</evidence>
<evidence type="ECO:0000256" key="7">
    <source>
        <dbReference type="PROSITE-ProRule" id="PRU00221"/>
    </source>
</evidence>
<evidence type="ECO:0000256" key="4">
    <source>
        <dbReference type="ARBA" id="ARBA00023015"/>
    </source>
</evidence>
<dbReference type="InterPro" id="IPR020472">
    <property type="entry name" value="WD40_PAC1"/>
</dbReference>
<evidence type="ECO:0000313" key="11">
    <source>
        <dbReference type="Proteomes" id="UP001472866"/>
    </source>
</evidence>
<evidence type="ECO:0000259" key="8">
    <source>
        <dbReference type="Pfam" id="PF04494"/>
    </source>
</evidence>
<dbReference type="CDD" id="cd00200">
    <property type="entry name" value="WD40"/>
    <property type="match status" value="1"/>
</dbReference>
<organism evidence="9">
    <name type="scientific">Chloropicon roscoffensis</name>
    <dbReference type="NCBI Taxonomy" id="1461544"/>
    <lineage>
        <taxon>Eukaryota</taxon>
        <taxon>Viridiplantae</taxon>
        <taxon>Chlorophyta</taxon>
        <taxon>Chloropicophyceae</taxon>
        <taxon>Chloropicales</taxon>
        <taxon>Chloropicaceae</taxon>
        <taxon>Chloropicon</taxon>
    </lineage>
</organism>
<keyword evidence="4" id="KW-0805">Transcription regulation</keyword>
<dbReference type="CDD" id="cd08044">
    <property type="entry name" value="TAF5_NTD2"/>
    <property type="match status" value="1"/>
</dbReference>
<proteinExistence type="predicted"/>
<feature type="domain" description="TFIID subunit TAF5 NTD2" evidence="8">
    <location>
        <begin position="73"/>
        <end position="203"/>
    </location>
</feature>
<dbReference type="PANTHER" id="PTHR19879">
    <property type="entry name" value="TRANSCRIPTION INITIATION FACTOR TFIID"/>
    <property type="match status" value="1"/>
</dbReference>
<dbReference type="SMART" id="SM00320">
    <property type="entry name" value="WD40"/>
    <property type="match status" value="5"/>
</dbReference>
<feature type="repeat" description="WD" evidence="7">
    <location>
        <begin position="406"/>
        <end position="447"/>
    </location>
</feature>
<reference evidence="10 11" key="2">
    <citation type="submission" date="2024-03" db="EMBL/GenBank/DDBJ databases">
        <title>Complete genome sequence of the green alga Chloropicon roscoffensis RCC1871.</title>
        <authorList>
            <person name="Lemieux C."/>
            <person name="Pombert J.-F."/>
            <person name="Otis C."/>
            <person name="Turmel M."/>
        </authorList>
    </citation>
    <scope>NUCLEOTIDE SEQUENCE [LARGE SCALE GENOMIC DNA]</scope>
    <source>
        <strain evidence="10 11">RCC1871</strain>
    </source>
</reference>
<evidence type="ECO:0000256" key="2">
    <source>
        <dbReference type="ARBA" id="ARBA00022574"/>
    </source>
</evidence>
<dbReference type="InterPro" id="IPR019775">
    <property type="entry name" value="WD40_repeat_CS"/>
</dbReference>
<feature type="repeat" description="WD" evidence="7">
    <location>
        <begin position="448"/>
        <end position="489"/>
    </location>
</feature>
<reference evidence="9" key="1">
    <citation type="submission" date="2021-01" db="EMBL/GenBank/DDBJ databases">
        <authorList>
            <person name="Corre E."/>
            <person name="Pelletier E."/>
            <person name="Niang G."/>
            <person name="Scheremetjew M."/>
            <person name="Finn R."/>
            <person name="Kale V."/>
            <person name="Holt S."/>
            <person name="Cochrane G."/>
            <person name="Meng A."/>
            <person name="Brown T."/>
            <person name="Cohen L."/>
        </authorList>
    </citation>
    <scope>NUCLEOTIDE SEQUENCE</scope>
    <source>
        <strain evidence="9">RCC1871</strain>
    </source>
</reference>
<sequence>MATLRSGSGASDLDWVVIQYLHKNQCFEAEKSFLKHLASKRGVDVVPPKQQVLQDDYLKYLVMSKLFPESVEGEASYAASFRELYNFVVGLIDIYREDLQRLLYPIFIYCLLDLIYLQKAAEFKEFFDSNCALVEDLAAPGRSEELQQLRKLRSEQDIDHNPVASKFWHSRAGVGVSEQSFDLLTRFLHDHKHYNIVRILHERLNVQFYPGIPVRSKLQPISIEDAIPVHVKEEAAATNAESVQLGLLPDAPEEKVVMTQEEIEGCTQRDRELLKETSSKKAKRTRALYFGNDKKVKKSIPMLDLPDEISEKLKREVGQRERVCRERLPSICCATFLNTHRMMTAGHMLANEVDLAAGFEDSSIQLRSLKPAETRDEMEEEMMDLMDEDEEEAGQAAVPPGRSIELVGHSGPVTSLSSSADETILMSSSCDSTVRLWSLELKKCLVSYKSHHGPVWGVSCCPRQPYFATAGWDGTARVWSTEHPKPLRVLVGHLSDVDCVCWHPNAHYVATGSSDCTVRLWDVATGGAVRVLTGGHKHKVCSLACSPNGKFAASGAVDGSIALWDLGEARLLGQFSAGGPVWSLDFDRYGSMLASGDAGGLVGLYDAGAPEPCKIVSYETKDTPVYNVHFSRTNLLFAMAEFGGR</sequence>
<dbReference type="PROSITE" id="PS00678">
    <property type="entry name" value="WD_REPEATS_1"/>
    <property type="match status" value="2"/>
</dbReference>
<dbReference type="AlphaFoldDB" id="A0A7S3CHN8"/>
<dbReference type="SUPFAM" id="SSF50978">
    <property type="entry name" value="WD40 repeat-like"/>
    <property type="match status" value="1"/>
</dbReference>
<comment type="subcellular location">
    <subcellularLocation>
        <location evidence="1">Nucleus</location>
    </subcellularLocation>
</comment>
<feature type="repeat" description="WD" evidence="7">
    <location>
        <begin position="533"/>
        <end position="574"/>
    </location>
</feature>
<dbReference type="GO" id="GO:0006367">
    <property type="term" value="P:transcription initiation at RNA polymerase II promoter"/>
    <property type="evidence" value="ECO:0007669"/>
    <property type="project" value="TreeGrafter"/>
</dbReference>
<dbReference type="GO" id="GO:0005669">
    <property type="term" value="C:transcription factor TFIID complex"/>
    <property type="evidence" value="ECO:0007669"/>
    <property type="project" value="TreeGrafter"/>
</dbReference>
<evidence type="ECO:0000256" key="6">
    <source>
        <dbReference type="ARBA" id="ARBA00023242"/>
    </source>
</evidence>
<keyword evidence="5" id="KW-0804">Transcription</keyword>
<dbReference type="PROSITE" id="PS50082">
    <property type="entry name" value="WD_REPEATS_2"/>
    <property type="match status" value="4"/>
</dbReference>
<dbReference type="PROSITE" id="PS50294">
    <property type="entry name" value="WD_REPEATS_REGION"/>
    <property type="match status" value="3"/>
</dbReference>
<dbReference type="Gene3D" id="1.25.40.500">
    <property type="entry name" value="TFIID subunit TAF5, NTD2 domain"/>
    <property type="match status" value="1"/>
</dbReference>
<dbReference type="EMBL" id="CP151503">
    <property type="protein sequence ID" value="WZN61043.1"/>
    <property type="molecule type" value="Genomic_DNA"/>
</dbReference>